<sequence>MAAGPRAPPCGSVAVPRAGRGGGCHGIRNRSMYLIRTGLASCRPGASA</sequence>
<feature type="region of interest" description="Disordered" evidence="1">
    <location>
        <begin position="1"/>
        <end position="24"/>
    </location>
</feature>
<dbReference type="EMBL" id="ABXU01000058">
    <property type="protein sequence ID" value="EEB33270.1"/>
    <property type="molecule type" value="Genomic_DNA"/>
</dbReference>
<dbReference type="AlphaFoldDB" id="B6WUV6"/>
<comment type="caution">
    <text evidence="2">The sequence shown here is derived from an EMBL/GenBank/DDBJ whole genome shotgun (WGS) entry which is preliminary data.</text>
</comment>
<dbReference type="HOGENOM" id="CLU_3152087_0_0_7"/>
<accession>B6WUV6</accession>
<protein>
    <submittedName>
        <fullName evidence="2">Uncharacterized protein</fullName>
    </submittedName>
</protein>
<name>B6WUV6_9BACT</name>
<proteinExistence type="predicted"/>
<evidence type="ECO:0000313" key="2">
    <source>
        <dbReference type="EMBL" id="EEB33270.1"/>
    </source>
</evidence>
<gene>
    <name evidence="2" type="ORF">DESPIG_01867</name>
</gene>
<reference evidence="2 3" key="2">
    <citation type="submission" date="2008-10" db="EMBL/GenBank/DDBJ databases">
        <authorList>
            <person name="Fulton L."/>
            <person name="Clifton S."/>
            <person name="Fulton B."/>
            <person name="Xu J."/>
            <person name="Minx P."/>
            <person name="Pepin K.H."/>
            <person name="Johnson M."/>
            <person name="Bhonagiri V."/>
            <person name="Nash W.E."/>
            <person name="Mardis E.R."/>
            <person name="Wilson R.K."/>
        </authorList>
    </citation>
    <scope>NUCLEOTIDE SEQUENCE [LARGE SCALE GENOMIC DNA]</scope>
    <source>
        <strain evidence="2 3">ATCC 29098</strain>
    </source>
</reference>
<evidence type="ECO:0000313" key="3">
    <source>
        <dbReference type="Proteomes" id="UP000003676"/>
    </source>
</evidence>
<evidence type="ECO:0000256" key="1">
    <source>
        <dbReference type="SAM" id="MobiDB-lite"/>
    </source>
</evidence>
<organism evidence="2 3">
    <name type="scientific">Desulfovibrio piger ATCC 29098</name>
    <dbReference type="NCBI Taxonomy" id="411464"/>
    <lineage>
        <taxon>Bacteria</taxon>
        <taxon>Pseudomonadati</taxon>
        <taxon>Thermodesulfobacteriota</taxon>
        <taxon>Desulfovibrionia</taxon>
        <taxon>Desulfovibrionales</taxon>
        <taxon>Desulfovibrionaceae</taxon>
        <taxon>Desulfovibrio</taxon>
    </lineage>
</organism>
<dbReference type="Proteomes" id="UP000003676">
    <property type="component" value="Unassembled WGS sequence"/>
</dbReference>
<reference evidence="2 3" key="1">
    <citation type="submission" date="2008-10" db="EMBL/GenBank/DDBJ databases">
        <title>Draft genome sequence of Desulvovibrio piger (ATCC 29098).</title>
        <authorList>
            <person name="Sudarsanam P."/>
            <person name="Ley R."/>
            <person name="Guruge J."/>
            <person name="Turnbaugh P.J."/>
            <person name="Mahowald M."/>
            <person name="Liep D."/>
            <person name="Gordon J."/>
        </authorList>
    </citation>
    <scope>NUCLEOTIDE SEQUENCE [LARGE SCALE GENOMIC DNA]</scope>
    <source>
        <strain evidence="2 3">ATCC 29098</strain>
    </source>
</reference>